<dbReference type="Gene3D" id="3.40.190.10">
    <property type="entry name" value="Periplasmic binding protein-like II"/>
    <property type="match status" value="2"/>
</dbReference>
<feature type="signal peptide" evidence="1">
    <location>
        <begin position="1"/>
        <end position="21"/>
    </location>
</feature>
<evidence type="ECO:0000313" key="4">
    <source>
        <dbReference type="EMBL" id="ODR50733.1"/>
    </source>
</evidence>
<proteinExistence type="predicted"/>
<feature type="chain" id="PRO_5044556721" description="DUF3502 domain-containing protein" evidence="1">
    <location>
        <begin position="22"/>
        <end position="510"/>
    </location>
</feature>
<accession>A0A1E2ZZX1</accession>
<dbReference type="RefSeq" id="WP_069155261.1">
    <property type="nucleotide sequence ID" value="NZ_JAQCZP010000033.1"/>
</dbReference>
<gene>
    <name evidence="4" type="ORF">BEI59_15335</name>
    <name evidence="3" type="ORF">BEI61_06037</name>
    <name evidence="5" type="ORF">BEI63_19070</name>
</gene>
<dbReference type="Proteomes" id="UP000094271">
    <property type="component" value="Unassembled WGS sequence"/>
</dbReference>
<reference evidence="3 6" key="1">
    <citation type="submission" date="2016-07" db="EMBL/GenBank/DDBJ databases">
        <title>Characterization of isolates of Eisenbergiella tayi derived from blood cultures, using whole genome sequencing.</title>
        <authorList>
            <person name="Burdz T."/>
            <person name="Wiebe D."/>
            <person name="Huynh C."/>
            <person name="Bernard K."/>
        </authorList>
    </citation>
    <scope>NUCLEOTIDE SEQUENCE [LARGE SCALE GENOMIC DNA]</scope>
    <source>
        <strain evidence="3 6">NML 110608</strain>
    </source>
</reference>
<dbReference type="PROSITE" id="PS51257">
    <property type="entry name" value="PROKAR_LIPOPROTEIN"/>
    <property type="match status" value="1"/>
</dbReference>
<dbReference type="Proteomes" id="UP000094869">
    <property type="component" value="Unassembled WGS sequence"/>
</dbReference>
<dbReference type="AlphaFoldDB" id="A0A1E2ZZX1"/>
<dbReference type="InterPro" id="IPR022627">
    <property type="entry name" value="DUF3502"/>
</dbReference>
<evidence type="ECO:0000313" key="7">
    <source>
        <dbReference type="Proteomes" id="UP000094271"/>
    </source>
</evidence>
<feature type="domain" description="DUF3502" evidence="2">
    <location>
        <begin position="441"/>
        <end position="508"/>
    </location>
</feature>
<evidence type="ECO:0000313" key="3">
    <source>
        <dbReference type="EMBL" id="ODM02038.1"/>
    </source>
</evidence>
<dbReference type="EMBL" id="MEHA01000010">
    <property type="protein sequence ID" value="ODR50733.1"/>
    <property type="molecule type" value="Genomic_DNA"/>
</dbReference>
<evidence type="ECO:0000313" key="8">
    <source>
        <dbReference type="Proteomes" id="UP000094869"/>
    </source>
</evidence>
<dbReference type="EMBL" id="MEHD01000027">
    <property type="protein sequence ID" value="ODR53262.1"/>
    <property type="molecule type" value="Genomic_DNA"/>
</dbReference>
<dbReference type="SUPFAM" id="SSF53850">
    <property type="entry name" value="Periplasmic binding protein-like II"/>
    <property type="match status" value="1"/>
</dbReference>
<dbReference type="OrthoDB" id="2636783at2"/>
<keyword evidence="8" id="KW-1185">Reference proteome</keyword>
<sequence length="510" mass="57433">MKKEKIIAMLSLAILMTALIAGCRSADKSSNLSKQNASIQAQSDVSGKTGSLKWYVVAATGPQADSDRVQKAMSDYINETYGWNIELELVFNDYASHTDKMQMVIAGGEEYDLCYTSSWCNNYTVNVNKNAYIPLDDLLEEYGQELYNSIPEGVWEGVKIGGQIYGVPNYQLMYKQCSVAIPVKYVEEFQLDVDSVKTIYDLEDFMYAVKKKYPEIYPLAAYPMFANRMKNGLGMEEIIDYDYPGMFKMFDESLTVYNQYESEEYMKFYEYMYKWAQDGLIKMDAISVQDQSLADLQAGIHVIGLEDTYQPEIEKSRWNNYFGGQECVMIKLSEPYMSTAATIATLTSISTTCKNPELAMQFLNLINTDPVLYNMACFGIEGVHYTLNDNGTVTSDEASGYNPNSDWVFGNQFNAFPRDSQSPDIWVKIKEYNDTAKVSCAMGFSFDSSVVDSELSAISAVTGEYLPQLSVGAVDPKTAVPEMMKKLEAAGMDAVLEEMQKQVDEWKAEK</sequence>
<evidence type="ECO:0000313" key="5">
    <source>
        <dbReference type="EMBL" id="ODR53262.1"/>
    </source>
</evidence>
<dbReference type="Pfam" id="PF12010">
    <property type="entry name" value="DUF3502"/>
    <property type="match status" value="1"/>
</dbReference>
<evidence type="ECO:0000259" key="2">
    <source>
        <dbReference type="Pfam" id="PF12010"/>
    </source>
</evidence>
<evidence type="ECO:0000256" key="1">
    <source>
        <dbReference type="SAM" id="SignalP"/>
    </source>
</evidence>
<reference evidence="4 7" key="3">
    <citation type="submission" date="2016-08" db="EMBL/GenBank/DDBJ databases">
        <authorList>
            <person name="Seilhamer J.J."/>
        </authorList>
    </citation>
    <scope>NUCLEOTIDE SEQUENCE [LARGE SCALE GENOMIC DNA]</scope>
    <source>
        <strain evidence="4 7">NML150140-1</strain>
    </source>
</reference>
<dbReference type="EMBL" id="MCGH01000005">
    <property type="protein sequence ID" value="ODM02038.1"/>
    <property type="molecule type" value="Genomic_DNA"/>
</dbReference>
<organism evidence="3 6">
    <name type="scientific">Eisenbergiella tayi</name>
    <dbReference type="NCBI Taxonomy" id="1432052"/>
    <lineage>
        <taxon>Bacteria</taxon>
        <taxon>Bacillati</taxon>
        <taxon>Bacillota</taxon>
        <taxon>Clostridia</taxon>
        <taxon>Lachnospirales</taxon>
        <taxon>Lachnospiraceae</taxon>
        <taxon>Eisenbergiella</taxon>
    </lineage>
</organism>
<reference evidence="5 8" key="2">
    <citation type="submission" date="2016-08" db="EMBL/GenBank/DDBJ databases">
        <title>Characterization of Isolates of Eisenbergiella tayi Derived from Blood Cultures, Using Whole Genome Sequencing.</title>
        <authorList>
            <person name="Bernier A.-M."/>
            <person name="Burdz T."/>
            <person name="Wiebe D."/>
            <person name="Bernard K."/>
        </authorList>
    </citation>
    <scope>NUCLEOTIDE SEQUENCE [LARGE SCALE GENOMIC DNA]</scope>
    <source>
        <strain evidence="5 8">NML120146</strain>
    </source>
</reference>
<evidence type="ECO:0000313" key="6">
    <source>
        <dbReference type="Proteomes" id="UP000094067"/>
    </source>
</evidence>
<keyword evidence="1" id="KW-0732">Signal</keyword>
<protein>
    <recommendedName>
        <fullName evidence="2">DUF3502 domain-containing protein</fullName>
    </recommendedName>
</protein>
<name>A0A1E2ZZX1_9FIRM</name>
<dbReference type="Proteomes" id="UP000094067">
    <property type="component" value="Unassembled WGS sequence"/>
</dbReference>
<comment type="caution">
    <text evidence="3">The sequence shown here is derived from an EMBL/GenBank/DDBJ whole genome shotgun (WGS) entry which is preliminary data.</text>
</comment>